<proteinExistence type="predicted"/>
<evidence type="ECO:0000313" key="3">
    <source>
        <dbReference type="Proteomes" id="UP001600165"/>
    </source>
</evidence>
<dbReference type="InterPro" id="IPR005532">
    <property type="entry name" value="SUMF_dom"/>
</dbReference>
<dbReference type="Proteomes" id="UP001600165">
    <property type="component" value="Unassembled WGS sequence"/>
</dbReference>
<dbReference type="PANTHER" id="PTHR23150:SF19">
    <property type="entry name" value="FORMYLGLYCINE-GENERATING ENZYME"/>
    <property type="match status" value="1"/>
</dbReference>
<dbReference type="EMBL" id="JBHZOL010000109">
    <property type="protein sequence ID" value="MFE4108389.1"/>
    <property type="molecule type" value="Genomic_DNA"/>
</dbReference>
<dbReference type="InterPro" id="IPR016187">
    <property type="entry name" value="CTDL_fold"/>
</dbReference>
<evidence type="ECO:0000259" key="1">
    <source>
        <dbReference type="Pfam" id="PF03781"/>
    </source>
</evidence>
<organism evidence="2 3">
    <name type="scientific">Almyronema epifaneia S1</name>
    <dbReference type="NCBI Taxonomy" id="2991925"/>
    <lineage>
        <taxon>Bacteria</taxon>
        <taxon>Bacillati</taxon>
        <taxon>Cyanobacteriota</taxon>
        <taxon>Cyanophyceae</taxon>
        <taxon>Nodosilineales</taxon>
        <taxon>Nodosilineaceae</taxon>
        <taxon>Almyronema</taxon>
        <taxon>Almyronema epifaneia</taxon>
    </lineage>
</organism>
<dbReference type="Gene3D" id="3.90.1580.10">
    <property type="entry name" value="paralog of FGE (formylglycine-generating enzyme)"/>
    <property type="match status" value="1"/>
</dbReference>
<dbReference type="InterPro" id="IPR051043">
    <property type="entry name" value="Sulfatase_Mod_Factor_Kinase"/>
</dbReference>
<dbReference type="InterPro" id="IPR042095">
    <property type="entry name" value="SUMF_sf"/>
</dbReference>
<dbReference type="RefSeq" id="WP_377968020.1">
    <property type="nucleotide sequence ID" value="NZ_JBHZOL010000109.1"/>
</dbReference>
<evidence type="ECO:0000313" key="2">
    <source>
        <dbReference type="EMBL" id="MFE4108389.1"/>
    </source>
</evidence>
<protein>
    <submittedName>
        <fullName evidence="2">Formylglycine-generating enzyme family protein</fullName>
    </submittedName>
</protein>
<dbReference type="SUPFAM" id="SSF56436">
    <property type="entry name" value="C-type lectin-like"/>
    <property type="match status" value="1"/>
</dbReference>
<reference evidence="2 3" key="1">
    <citation type="submission" date="2024-10" db="EMBL/GenBank/DDBJ databases">
        <authorList>
            <person name="Ratan Roy A."/>
            <person name="Morales Sandoval P.H."/>
            <person name="De Los Santos Villalobos S."/>
            <person name="Chakraborty S."/>
            <person name="Mukherjee J."/>
        </authorList>
    </citation>
    <scope>NUCLEOTIDE SEQUENCE [LARGE SCALE GENOMIC DNA]</scope>
    <source>
        <strain evidence="2 3">S1</strain>
    </source>
</reference>
<dbReference type="Pfam" id="PF03781">
    <property type="entry name" value="FGE-sulfatase"/>
    <property type="match status" value="1"/>
</dbReference>
<name>A0ABW6IK92_9CYAN</name>
<feature type="domain" description="Sulfatase-modifying factor enzyme-like" evidence="1">
    <location>
        <begin position="38"/>
        <end position="287"/>
    </location>
</feature>
<sequence>MAAPLTAKLDPVITYRNRTAQFFSEDWLSLEAGQIPLDMVYIPPGSFLMGSPEHEQGRYANETPQHLVTIAQPFFMGKHPITQAQWRVVAKQPQIEHQLDPDPSNFKGENRPVEKVSWLEAVEFCRRLEKATGRPYRLPSEAEWEYACRAGTTTPFHFGESITTNLANYRGTDWEYEGKTYSGAYGDGPHGEFREETTDVGSFDVANAFGLYDMHGNVWEWCQDWWHDSYEGSPEDGSAWLAHDDDAEEKRVLRGGSWGGNPVNCRSAVRFRLTPDDGGSGVGLRVVCGVART</sequence>
<comment type="caution">
    <text evidence="2">The sequence shown here is derived from an EMBL/GenBank/DDBJ whole genome shotgun (WGS) entry which is preliminary data.</text>
</comment>
<gene>
    <name evidence="2" type="ORF">ACFVKH_19075</name>
</gene>
<dbReference type="PANTHER" id="PTHR23150">
    <property type="entry name" value="SULFATASE MODIFYING FACTOR 1, 2"/>
    <property type="match status" value="1"/>
</dbReference>
<keyword evidence="3" id="KW-1185">Reference proteome</keyword>
<accession>A0ABW6IK92</accession>